<dbReference type="GO" id="GO:0036088">
    <property type="term" value="P:D-serine catabolic process"/>
    <property type="evidence" value="ECO:0007669"/>
    <property type="project" value="TreeGrafter"/>
</dbReference>
<dbReference type="RefSeq" id="WP_168870051.1">
    <property type="nucleotide sequence ID" value="NZ_JABAIA010000001.1"/>
</dbReference>
<dbReference type="InterPro" id="IPR001608">
    <property type="entry name" value="Ala_racemase_N"/>
</dbReference>
<evidence type="ECO:0000256" key="2">
    <source>
        <dbReference type="ARBA" id="ARBA00023239"/>
    </source>
</evidence>
<accession>A0A847RLZ4</accession>
<dbReference type="InterPro" id="IPR042208">
    <property type="entry name" value="D-ser_dehydrat-like_sf"/>
</dbReference>
<dbReference type="InterPro" id="IPR051466">
    <property type="entry name" value="D-amino_acid_metab_enzyme"/>
</dbReference>
<evidence type="ECO:0000313" key="5">
    <source>
        <dbReference type="Proteomes" id="UP000570474"/>
    </source>
</evidence>
<gene>
    <name evidence="4" type="ORF">HGH92_07230</name>
</gene>
<comment type="caution">
    <text evidence="4">The sequence shown here is derived from an EMBL/GenBank/DDBJ whole genome shotgun (WGS) entry which is preliminary data.</text>
</comment>
<keyword evidence="2" id="KW-0456">Lyase</keyword>
<comment type="similarity">
    <text evidence="1">Belongs to the DSD1 family.</text>
</comment>
<dbReference type="InterPro" id="IPR029066">
    <property type="entry name" value="PLP-binding_barrel"/>
</dbReference>
<sequence length="366" mass="40597">MEWYQLQNPEQVDSPALLVYKDRIKQNIDLLKTMIDDVQRLRPHVKTSKMAEVVQMLQEAGIQKYKCATIAEAEMLGMVKARDVLLAYQPVGPKTARLLQLVQQYPDTDFACLVDNKAAGEAISRLFAAAGRQLRVYIDLNVGMNRTGVKPEAALELYHYLHTLPGIRPVGIHVYDGHLHDTDMAIRKKRCDEAYGPVPVLQHAIVASGLPEPVIVAGGSPTFPIHAARPVIECSPGTFVFWDWGYGKNLPEQPFLWAALVLSRVVSVIDDQLLCLDLGHKSVAAENPQPRVHFLNAPDAQPVSQSEEHLVLKVADTAAYPVGTTFYGVPLHICPTVALYERAYVVEGNVCTGTWKVIARDRTIVH</sequence>
<feature type="domain" description="D-serine dehydratase-like" evidence="3">
    <location>
        <begin position="258"/>
        <end position="347"/>
    </location>
</feature>
<dbReference type="PANTHER" id="PTHR28004">
    <property type="entry name" value="ZGC:162816-RELATED"/>
    <property type="match status" value="1"/>
</dbReference>
<dbReference type="AlphaFoldDB" id="A0A847RLZ4"/>
<evidence type="ECO:0000256" key="1">
    <source>
        <dbReference type="ARBA" id="ARBA00005323"/>
    </source>
</evidence>
<proteinExistence type="inferred from homology"/>
<reference evidence="4 5" key="1">
    <citation type="submission" date="2020-04" db="EMBL/GenBank/DDBJ databases">
        <authorList>
            <person name="Yin C."/>
        </authorList>
    </citation>
    <scope>NUCLEOTIDE SEQUENCE [LARGE SCALE GENOMIC DNA]</scope>
    <source>
        <strain evidence="4 5">Ae27</strain>
    </source>
</reference>
<protein>
    <submittedName>
        <fullName evidence="4">D-TA family PLP-dependent enzyme</fullName>
    </submittedName>
</protein>
<dbReference type="GO" id="GO:0008721">
    <property type="term" value="F:D-serine ammonia-lyase activity"/>
    <property type="evidence" value="ECO:0007669"/>
    <property type="project" value="TreeGrafter"/>
</dbReference>
<dbReference type="CDD" id="cd06821">
    <property type="entry name" value="PLPDE_III_D-TA"/>
    <property type="match status" value="1"/>
</dbReference>
<evidence type="ECO:0000259" key="3">
    <source>
        <dbReference type="SMART" id="SM01119"/>
    </source>
</evidence>
<keyword evidence="5" id="KW-1185">Reference proteome</keyword>
<dbReference type="Gene3D" id="3.20.20.10">
    <property type="entry name" value="Alanine racemase"/>
    <property type="match status" value="1"/>
</dbReference>
<dbReference type="InterPro" id="IPR026956">
    <property type="entry name" value="D-ser_dehydrat-like_dom"/>
</dbReference>
<dbReference type="Gene3D" id="2.40.37.20">
    <property type="entry name" value="D-serine dehydratase-like domain"/>
    <property type="match status" value="1"/>
</dbReference>
<dbReference type="EMBL" id="JABAIA010000001">
    <property type="protein sequence ID" value="NLR64093.1"/>
    <property type="molecule type" value="Genomic_DNA"/>
</dbReference>
<name>A0A847RLZ4_9BACT</name>
<organism evidence="4 5">
    <name type="scientific">Chitinophaga varians</name>
    <dbReference type="NCBI Taxonomy" id="2202339"/>
    <lineage>
        <taxon>Bacteria</taxon>
        <taxon>Pseudomonadati</taxon>
        <taxon>Bacteroidota</taxon>
        <taxon>Chitinophagia</taxon>
        <taxon>Chitinophagales</taxon>
        <taxon>Chitinophagaceae</taxon>
        <taxon>Chitinophaga</taxon>
    </lineage>
</organism>
<dbReference type="SMART" id="SM01119">
    <property type="entry name" value="D-ser_dehydrat"/>
    <property type="match status" value="1"/>
</dbReference>
<dbReference type="SUPFAM" id="SSF51419">
    <property type="entry name" value="PLP-binding barrel"/>
    <property type="match status" value="1"/>
</dbReference>
<evidence type="ECO:0000313" key="4">
    <source>
        <dbReference type="EMBL" id="NLR64093.1"/>
    </source>
</evidence>
<dbReference type="PANTHER" id="PTHR28004:SF2">
    <property type="entry name" value="D-SERINE DEHYDRATASE"/>
    <property type="match status" value="1"/>
</dbReference>
<dbReference type="Pfam" id="PF14031">
    <property type="entry name" value="D-ser_dehydrat"/>
    <property type="match status" value="1"/>
</dbReference>
<dbReference type="Proteomes" id="UP000570474">
    <property type="component" value="Unassembled WGS sequence"/>
</dbReference>
<dbReference type="Pfam" id="PF01168">
    <property type="entry name" value="Ala_racemase_N"/>
    <property type="match status" value="1"/>
</dbReference>